<dbReference type="InterPro" id="IPR007492">
    <property type="entry name" value="LytTR_DNA-bd_dom"/>
</dbReference>
<dbReference type="SMART" id="SM00850">
    <property type="entry name" value="LytTR"/>
    <property type="match status" value="1"/>
</dbReference>
<keyword evidence="5" id="KW-1185">Reference proteome</keyword>
<accession>A0AA49GH81</accession>
<dbReference type="InterPro" id="IPR001789">
    <property type="entry name" value="Sig_transdc_resp-reg_receiver"/>
</dbReference>
<dbReference type="PANTHER" id="PTHR37299">
    <property type="entry name" value="TRANSCRIPTIONAL REGULATOR-RELATED"/>
    <property type="match status" value="1"/>
</dbReference>
<evidence type="ECO:0000313" key="5">
    <source>
        <dbReference type="Proteomes" id="UP001244443"/>
    </source>
</evidence>
<dbReference type="InterPro" id="IPR011006">
    <property type="entry name" value="CheY-like_superfamily"/>
</dbReference>
<dbReference type="PROSITE" id="PS50110">
    <property type="entry name" value="RESPONSE_REGULATORY"/>
    <property type="match status" value="1"/>
</dbReference>
<protein>
    <submittedName>
        <fullName evidence="4">LytTR family DNA-binding domain-containing protein</fullName>
    </submittedName>
</protein>
<dbReference type="SMART" id="SM00448">
    <property type="entry name" value="REC"/>
    <property type="match status" value="1"/>
</dbReference>
<name>A0AA49GH81_9BACT</name>
<dbReference type="Proteomes" id="UP001244443">
    <property type="component" value="Chromosome"/>
</dbReference>
<dbReference type="Pfam" id="PF04397">
    <property type="entry name" value="LytTR"/>
    <property type="match status" value="1"/>
</dbReference>
<evidence type="ECO:0000313" key="4">
    <source>
        <dbReference type="EMBL" id="WKK87069.2"/>
    </source>
</evidence>
<dbReference type="EMBL" id="CP129970">
    <property type="protein sequence ID" value="WKK87069.2"/>
    <property type="molecule type" value="Genomic_DNA"/>
</dbReference>
<dbReference type="AlphaFoldDB" id="A0AA49GH81"/>
<dbReference type="PROSITE" id="PS50930">
    <property type="entry name" value="HTH_LYTTR"/>
    <property type="match status" value="1"/>
</dbReference>
<organism evidence="4 5">
    <name type="scientific">Marivirga arenosa</name>
    <dbReference type="NCBI Taxonomy" id="3059076"/>
    <lineage>
        <taxon>Bacteria</taxon>
        <taxon>Pseudomonadati</taxon>
        <taxon>Bacteroidota</taxon>
        <taxon>Cytophagia</taxon>
        <taxon>Cytophagales</taxon>
        <taxon>Marivirgaceae</taxon>
        <taxon>Marivirga</taxon>
    </lineage>
</organism>
<feature type="domain" description="Response regulatory" evidence="2">
    <location>
        <begin position="2"/>
        <end position="115"/>
    </location>
</feature>
<dbReference type="GO" id="GO:0003677">
    <property type="term" value="F:DNA binding"/>
    <property type="evidence" value="ECO:0007669"/>
    <property type="project" value="UniProtKB-KW"/>
</dbReference>
<dbReference type="RefSeq" id="WP_308357672.1">
    <property type="nucleotide sequence ID" value="NZ_CP129970.2"/>
</dbReference>
<dbReference type="Gene3D" id="3.40.50.2300">
    <property type="match status" value="1"/>
</dbReference>
<dbReference type="InterPro" id="IPR046947">
    <property type="entry name" value="LytR-like"/>
</dbReference>
<reference evidence="4" key="1">
    <citation type="submission" date="2023-08" db="EMBL/GenBank/DDBJ databases">
        <title>Comparative genomics and taxonomic characterization of three novel marine species of genus Marivirga.</title>
        <authorList>
            <person name="Muhammad N."/>
            <person name="Kim S.-G."/>
        </authorList>
    </citation>
    <scope>NUCLEOTIDE SEQUENCE [LARGE SCALE GENOMIC DNA]</scope>
    <source>
        <strain evidence="4">ABR2-2</strain>
    </source>
</reference>
<keyword evidence="4" id="KW-0238">DNA-binding</keyword>
<proteinExistence type="predicted"/>
<dbReference type="SUPFAM" id="SSF52172">
    <property type="entry name" value="CheY-like"/>
    <property type="match status" value="1"/>
</dbReference>
<gene>
    <name evidence="4" type="ORF">QYS48_09745</name>
</gene>
<feature type="domain" description="HTH LytTR-type" evidence="3">
    <location>
        <begin position="143"/>
        <end position="246"/>
    </location>
</feature>
<feature type="modified residue" description="4-aspartylphosphate" evidence="1">
    <location>
        <position position="54"/>
    </location>
</feature>
<evidence type="ECO:0000259" key="2">
    <source>
        <dbReference type="PROSITE" id="PS50110"/>
    </source>
</evidence>
<sequence length="247" mass="28079">MRTVIIDDNEPTRKKIKTLLSLYTPEIDIIGEADGVETGFKCINNTKPELVLLDIEMGDGTGFDLLNLYKNPEFVVVFITAHDGYAIRAFQSSAIGYILKPIDSSNLIDTINKAKEQSTLLNNELTIQTLLKNTKSNNKLEKLILSDTENFYLIDISDVIRCESESNYTRFHLVDNQRILIAKTMKSYEEILEANGFFRVHRSHLINLNYFTRLDKKDGGTIFLKDGSDVPLATRRKNLLIEALSKL</sequence>
<evidence type="ECO:0000256" key="1">
    <source>
        <dbReference type="PROSITE-ProRule" id="PRU00169"/>
    </source>
</evidence>
<dbReference type="GO" id="GO:0000156">
    <property type="term" value="F:phosphorelay response regulator activity"/>
    <property type="evidence" value="ECO:0007669"/>
    <property type="project" value="InterPro"/>
</dbReference>
<keyword evidence="1" id="KW-0597">Phosphoprotein</keyword>
<dbReference type="Pfam" id="PF00072">
    <property type="entry name" value="Response_reg"/>
    <property type="match status" value="1"/>
</dbReference>
<dbReference type="PANTHER" id="PTHR37299:SF1">
    <property type="entry name" value="STAGE 0 SPORULATION PROTEIN A HOMOLOG"/>
    <property type="match status" value="1"/>
</dbReference>
<evidence type="ECO:0000259" key="3">
    <source>
        <dbReference type="PROSITE" id="PS50930"/>
    </source>
</evidence>
<dbReference type="Gene3D" id="2.40.50.1020">
    <property type="entry name" value="LytTr DNA-binding domain"/>
    <property type="match status" value="1"/>
</dbReference>